<organism evidence="1">
    <name type="scientific">Arion vulgaris</name>
    <dbReference type="NCBI Taxonomy" id="1028688"/>
    <lineage>
        <taxon>Eukaryota</taxon>
        <taxon>Metazoa</taxon>
        <taxon>Spiralia</taxon>
        <taxon>Lophotrochozoa</taxon>
        <taxon>Mollusca</taxon>
        <taxon>Gastropoda</taxon>
        <taxon>Heterobranchia</taxon>
        <taxon>Euthyneura</taxon>
        <taxon>Panpulmonata</taxon>
        <taxon>Eupulmonata</taxon>
        <taxon>Stylommatophora</taxon>
        <taxon>Helicina</taxon>
        <taxon>Arionoidea</taxon>
        <taxon>Arionidae</taxon>
        <taxon>Arion</taxon>
    </lineage>
</organism>
<protein>
    <submittedName>
        <fullName evidence="1">Uncharacterized protein</fullName>
    </submittedName>
</protein>
<evidence type="ECO:0000313" key="1">
    <source>
        <dbReference type="EMBL" id="CEK82419.1"/>
    </source>
</evidence>
<sequence length="56" mass="6091">MKNAEVAAAAVIWTILRKSSSKFPESLTALPKKYVVGAVDPTCRRTLEKSRTEGAL</sequence>
<dbReference type="AlphaFoldDB" id="A0A0B7AN16"/>
<gene>
    <name evidence="1" type="primary">ORF131423</name>
</gene>
<proteinExistence type="predicted"/>
<reference evidence="1" key="1">
    <citation type="submission" date="2014-12" db="EMBL/GenBank/DDBJ databases">
        <title>Insight into the proteome of Arion vulgaris.</title>
        <authorList>
            <person name="Aradska J."/>
            <person name="Bulat T."/>
            <person name="Smidak R."/>
            <person name="Sarate P."/>
            <person name="Gangsoo J."/>
            <person name="Sialana F."/>
            <person name="Bilban M."/>
            <person name="Lubec G."/>
        </authorList>
    </citation>
    <scope>NUCLEOTIDE SEQUENCE</scope>
    <source>
        <tissue evidence="1">Skin</tissue>
    </source>
</reference>
<name>A0A0B7AN16_9EUPU</name>
<accession>A0A0B7AN16</accession>
<dbReference type="EMBL" id="HACG01035554">
    <property type="protein sequence ID" value="CEK82419.1"/>
    <property type="molecule type" value="Transcribed_RNA"/>
</dbReference>